<dbReference type="Gene3D" id="1.10.10.10">
    <property type="entry name" value="Winged helix-like DNA-binding domain superfamily/Winged helix DNA-binding domain"/>
    <property type="match status" value="1"/>
</dbReference>
<organism evidence="7 8">
    <name type="scientific">Psychromarinibacter halotolerans</name>
    <dbReference type="NCBI Taxonomy" id="1775175"/>
    <lineage>
        <taxon>Bacteria</taxon>
        <taxon>Pseudomonadati</taxon>
        <taxon>Pseudomonadota</taxon>
        <taxon>Alphaproteobacteria</taxon>
        <taxon>Rhodobacterales</taxon>
        <taxon>Paracoccaceae</taxon>
        <taxon>Psychromarinibacter</taxon>
    </lineage>
</organism>
<name>A0ABV7GVJ3_9RHOB</name>
<dbReference type="PANTHER" id="PTHR46577:SF1">
    <property type="entry name" value="HTH-TYPE TRANSCRIPTIONAL REGULATORY PROTEIN GABR"/>
    <property type="match status" value="1"/>
</dbReference>
<keyword evidence="4" id="KW-0238">DNA-binding</keyword>
<dbReference type="InterPro" id="IPR036390">
    <property type="entry name" value="WH_DNA-bd_sf"/>
</dbReference>
<dbReference type="GO" id="GO:0008483">
    <property type="term" value="F:transaminase activity"/>
    <property type="evidence" value="ECO:0007669"/>
    <property type="project" value="UniProtKB-KW"/>
</dbReference>
<keyword evidence="7" id="KW-0032">Aminotransferase</keyword>
<proteinExistence type="inferred from homology"/>
<protein>
    <submittedName>
        <fullName evidence="7">PLP-dependent aminotransferase family protein</fullName>
    </submittedName>
</protein>
<dbReference type="InterPro" id="IPR015424">
    <property type="entry name" value="PyrdxlP-dep_Trfase"/>
</dbReference>
<dbReference type="Pfam" id="PF00155">
    <property type="entry name" value="Aminotran_1_2"/>
    <property type="match status" value="1"/>
</dbReference>
<dbReference type="InterPro" id="IPR015421">
    <property type="entry name" value="PyrdxlP-dep_Trfase_major"/>
</dbReference>
<dbReference type="SUPFAM" id="SSF53383">
    <property type="entry name" value="PLP-dependent transferases"/>
    <property type="match status" value="1"/>
</dbReference>
<keyword evidence="2" id="KW-0663">Pyridoxal phosphate</keyword>
<evidence type="ECO:0000256" key="3">
    <source>
        <dbReference type="ARBA" id="ARBA00023015"/>
    </source>
</evidence>
<gene>
    <name evidence="7" type="ORF">ACFOGP_14895</name>
</gene>
<evidence type="ECO:0000256" key="5">
    <source>
        <dbReference type="ARBA" id="ARBA00023163"/>
    </source>
</evidence>
<feature type="domain" description="HTH gntR-type" evidence="6">
    <location>
        <begin position="20"/>
        <end position="88"/>
    </location>
</feature>
<dbReference type="InterPro" id="IPR036388">
    <property type="entry name" value="WH-like_DNA-bd_sf"/>
</dbReference>
<keyword evidence="3" id="KW-0805">Transcription regulation</keyword>
<dbReference type="Gene3D" id="3.40.640.10">
    <property type="entry name" value="Type I PLP-dependent aspartate aminotransferase-like (Major domain)"/>
    <property type="match status" value="1"/>
</dbReference>
<evidence type="ECO:0000256" key="4">
    <source>
        <dbReference type="ARBA" id="ARBA00023125"/>
    </source>
</evidence>
<dbReference type="CDD" id="cd07377">
    <property type="entry name" value="WHTH_GntR"/>
    <property type="match status" value="1"/>
</dbReference>
<dbReference type="EMBL" id="JBHRTB010000010">
    <property type="protein sequence ID" value="MFC3144005.1"/>
    <property type="molecule type" value="Genomic_DNA"/>
</dbReference>
<evidence type="ECO:0000256" key="2">
    <source>
        <dbReference type="ARBA" id="ARBA00022898"/>
    </source>
</evidence>
<evidence type="ECO:0000259" key="6">
    <source>
        <dbReference type="PROSITE" id="PS50949"/>
    </source>
</evidence>
<keyword evidence="8" id="KW-1185">Reference proteome</keyword>
<sequence>MKQASGALLSAIRLDRTSRRSLSVQLYMALRDIILSGGLRPGEKLPATRILAREAGVSRTTAIDAVDRLVAEGMAESRVGAGTYITDTLEARVAAGDAPSGQPAEPQPRLSDALSLDAPDYARRTWLPHEARAFITALPALDAFPMAHWARLSARHLRGGRGMVMGYGQPKGFAPLRQAIATHLGALKGIRCSPEQVFVTSGAQQAFSIIGKLFLTPGDRVWMENPGASGARNALLSEGADLVPVDVDSDGLVVADGLAKSPSFRLAFVTPSHQQPLGHVMSLHRRFELLQAAADARALVIEDDYDGEFHHDGTPQPALCSTDTGGRVLYVGTFSKTLFPSLRLGYVVVPERMVDVFDRVFQSWASGPSTATQAIVADFMDEGHFATHIRLMRRLYKARHDALMDAGRSLPDSLRLQETSSGFHTLGDLEDGRDEQAVVDEAGAKGVILAPLSRYCMRPIPRAGLVFGFGSATPEDIARGIETIRDLPSLR</sequence>
<comment type="similarity">
    <text evidence="1">In the C-terminal section; belongs to the class-I pyridoxal-phosphate-dependent aminotransferase family.</text>
</comment>
<reference evidence="8" key="1">
    <citation type="journal article" date="2019" name="Int. J. Syst. Evol. Microbiol.">
        <title>The Global Catalogue of Microorganisms (GCM) 10K type strain sequencing project: providing services to taxonomists for standard genome sequencing and annotation.</title>
        <authorList>
            <consortium name="The Broad Institute Genomics Platform"/>
            <consortium name="The Broad Institute Genome Sequencing Center for Infectious Disease"/>
            <person name="Wu L."/>
            <person name="Ma J."/>
        </authorList>
    </citation>
    <scope>NUCLEOTIDE SEQUENCE [LARGE SCALE GENOMIC DNA]</scope>
    <source>
        <strain evidence="8">KCTC 52366</strain>
    </source>
</reference>
<comment type="caution">
    <text evidence="7">The sequence shown here is derived from an EMBL/GenBank/DDBJ whole genome shotgun (WGS) entry which is preliminary data.</text>
</comment>
<accession>A0ABV7GVJ3</accession>
<keyword evidence="7" id="KW-0808">Transferase</keyword>
<dbReference type="CDD" id="cd00609">
    <property type="entry name" value="AAT_like"/>
    <property type="match status" value="1"/>
</dbReference>
<dbReference type="SUPFAM" id="SSF46785">
    <property type="entry name" value="Winged helix' DNA-binding domain"/>
    <property type="match status" value="1"/>
</dbReference>
<keyword evidence="5" id="KW-0804">Transcription</keyword>
<dbReference type="Pfam" id="PF00392">
    <property type="entry name" value="GntR"/>
    <property type="match status" value="1"/>
</dbReference>
<evidence type="ECO:0000313" key="7">
    <source>
        <dbReference type="EMBL" id="MFC3144005.1"/>
    </source>
</evidence>
<dbReference type="Proteomes" id="UP001595632">
    <property type="component" value="Unassembled WGS sequence"/>
</dbReference>
<dbReference type="PANTHER" id="PTHR46577">
    <property type="entry name" value="HTH-TYPE TRANSCRIPTIONAL REGULATORY PROTEIN GABR"/>
    <property type="match status" value="1"/>
</dbReference>
<dbReference type="RefSeq" id="WP_275631271.1">
    <property type="nucleotide sequence ID" value="NZ_JARGYD010000001.1"/>
</dbReference>
<dbReference type="SMART" id="SM00345">
    <property type="entry name" value="HTH_GNTR"/>
    <property type="match status" value="1"/>
</dbReference>
<evidence type="ECO:0000256" key="1">
    <source>
        <dbReference type="ARBA" id="ARBA00005384"/>
    </source>
</evidence>
<dbReference type="InterPro" id="IPR051446">
    <property type="entry name" value="HTH_trans_reg/aminotransferase"/>
</dbReference>
<evidence type="ECO:0000313" key="8">
    <source>
        <dbReference type="Proteomes" id="UP001595632"/>
    </source>
</evidence>
<dbReference type="InterPro" id="IPR000524">
    <property type="entry name" value="Tscrpt_reg_HTH_GntR"/>
</dbReference>
<dbReference type="InterPro" id="IPR004839">
    <property type="entry name" value="Aminotransferase_I/II_large"/>
</dbReference>
<dbReference type="PROSITE" id="PS50949">
    <property type="entry name" value="HTH_GNTR"/>
    <property type="match status" value="1"/>
</dbReference>